<keyword evidence="13" id="KW-1185">Reference proteome</keyword>
<keyword evidence="4 10" id="KW-0677">Repeat</keyword>
<keyword evidence="3 8" id="KW-0690">Ribosome biogenesis</keyword>
<dbReference type="EMBL" id="JAAOIW010000001">
    <property type="protein sequence ID" value="NHN28742.1"/>
    <property type="molecule type" value="Genomic_DNA"/>
</dbReference>
<dbReference type="InterPro" id="IPR031166">
    <property type="entry name" value="G_ENGA"/>
</dbReference>
<comment type="function">
    <text evidence="8 10">GTPase that plays an essential role in the late steps of ribosome biogenesis.</text>
</comment>
<evidence type="ECO:0000256" key="9">
    <source>
        <dbReference type="PROSITE-ProRule" id="PRU01049"/>
    </source>
</evidence>
<accession>A0ABX0IY04</accession>
<evidence type="ECO:0000259" key="11">
    <source>
        <dbReference type="PROSITE" id="PS51712"/>
    </source>
</evidence>
<proteinExistence type="inferred from homology"/>
<dbReference type="RefSeq" id="WP_166145756.1">
    <property type="nucleotide sequence ID" value="NZ_JAAOIW010000001.1"/>
</dbReference>
<dbReference type="InterPro" id="IPR032859">
    <property type="entry name" value="KH_dom-like"/>
</dbReference>
<sequence>MARPIVAIVGRPNVGKSTIFNRIVGDRIAIVEDMPGVTRDRLYGVGEWLDHDFSVIDTGGIEIEGVNELLKSVRAQAELAIEEADVIIFMVDGKAGVTSADSEVAELLFRAKKPIVLAVNKIDNIKRQDDIYEFFSLGFGTPYGISGSHGTGLGDLLDAVVESFPENVEEEYGEDVIRVALIGRPNVGKSSLVNAILGEDRVIVSAVAGTTRDAIDTPFERDGQKYVIIDTAGMRKRGKVYENTEKYSVMRAMKAIERADVALVLINGEEGIIDQDKHIAGYAHEAGKAAIFVVNKWDVVEKDEKTMKDFTQKIRDHFLFMSYAPIVFLSAKTKQRIHKLLPVVIQVAEQHTLRIQTHVLNDVISDAVAINPPPTDKGRRLRINYATQVTVKPPTFVLFVNDPEMMHFSYERYLENKIRAAFGFVGTPMRLFSRKKSDDE</sequence>
<dbReference type="CDD" id="cd01894">
    <property type="entry name" value="EngA1"/>
    <property type="match status" value="1"/>
</dbReference>
<feature type="binding site" evidence="8">
    <location>
        <begin position="57"/>
        <end position="61"/>
    </location>
    <ligand>
        <name>GTP</name>
        <dbReference type="ChEBI" id="CHEBI:37565"/>
        <label>1</label>
    </ligand>
</feature>
<dbReference type="PRINTS" id="PR00326">
    <property type="entry name" value="GTP1OBG"/>
</dbReference>
<dbReference type="InterPro" id="IPR006073">
    <property type="entry name" value="GTP-bd"/>
</dbReference>
<dbReference type="Gene3D" id="3.40.50.300">
    <property type="entry name" value="P-loop containing nucleotide triphosphate hydrolases"/>
    <property type="match status" value="2"/>
</dbReference>
<dbReference type="NCBIfam" id="TIGR03594">
    <property type="entry name" value="GTPase_EngA"/>
    <property type="match status" value="1"/>
</dbReference>
<feature type="binding site" evidence="8">
    <location>
        <begin position="10"/>
        <end position="17"/>
    </location>
    <ligand>
        <name>GTP</name>
        <dbReference type="ChEBI" id="CHEBI:37565"/>
        <label>1</label>
    </ligand>
</feature>
<comment type="caution">
    <text evidence="12">The sequence shown here is derived from an EMBL/GenBank/DDBJ whole genome shotgun (WGS) entry which is preliminary data.</text>
</comment>
<dbReference type="InterPro" id="IPR016484">
    <property type="entry name" value="GTPase_Der"/>
</dbReference>
<reference evidence="12" key="1">
    <citation type="submission" date="2020-03" db="EMBL/GenBank/DDBJ databases">
        <title>Draft sequencing of Paenibacilllus sp. S3N08.</title>
        <authorList>
            <person name="Kim D.-U."/>
        </authorList>
    </citation>
    <scope>NUCLEOTIDE SEQUENCE</scope>
    <source>
        <strain evidence="12">S3N08</strain>
    </source>
</reference>
<dbReference type="Pfam" id="PF01926">
    <property type="entry name" value="MMR_HSR1"/>
    <property type="match status" value="2"/>
</dbReference>
<comment type="subunit">
    <text evidence="8">Associates with the 50S ribosomal subunit.</text>
</comment>
<dbReference type="HAMAP" id="MF_00195">
    <property type="entry name" value="GTPase_Der"/>
    <property type="match status" value="1"/>
</dbReference>
<dbReference type="PIRSF" id="PIRSF006485">
    <property type="entry name" value="GTP-binding_EngA"/>
    <property type="match status" value="1"/>
</dbReference>
<evidence type="ECO:0000256" key="8">
    <source>
        <dbReference type="HAMAP-Rule" id="MF_00195"/>
    </source>
</evidence>
<dbReference type="SUPFAM" id="SSF52540">
    <property type="entry name" value="P-loop containing nucleoside triphosphate hydrolases"/>
    <property type="match status" value="2"/>
</dbReference>
<evidence type="ECO:0000313" key="13">
    <source>
        <dbReference type="Proteomes" id="UP001165962"/>
    </source>
</evidence>
<protein>
    <recommendedName>
        <fullName evidence="2 8">GTPase Der</fullName>
    </recommendedName>
    <alternativeName>
        <fullName evidence="7 8">GTP-binding protein EngA</fullName>
    </alternativeName>
</protein>
<name>A0ABX0IY04_9BACL</name>
<dbReference type="CDD" id="cd01895">
    <property type="entry name" value="EngA2"/>
    <property type="match status" value="1"/>
</dbReference>
<dbReference type="PANTHER" id="PTHR43834">
    <property type="entry name" value="GTPASE DER"/>
    <property type="match status" value="1"/>
</dbReference>
<feature type="binding site" evidence="8">
    <location>
        <begin position="295"/>
        <end position="298"/>
    </location>
    <ligand>
        <name>GTP</name>
        <dbReference type="ChEBI" id="CHEBI:37565"/>
        <label>2</label>
    </ligand>
</feature>
<dbReference type="PROSITE" id="PS51712">
    <property type="entry name" value="G_ENGA"/>
    <property type="match status" value="2"/>
</dbReference>
<dbReference type="PANTHER" id="PTHR43834:SF6">
    <property type="entry name" value="GTPASE DER"/>
    <property type="match status" value="1"/>
</dbReference>
<evidence type="ECO:0000256" key="6">
    <source>
        <dbReference type="ARBA" id="ARBA00023134"/>
    </source>
</evidence>
<feature type="domain" description="EngA-type G" evidence="11">
    <location>
        <begin position="4"/>
        <end position="168"/>
    </location>
</feature>
<evidence type="ECO:0000256" key="7">
    <source>
        <dbReference type="ARBA" id="ARBA00032345"/>
    </source>
</evidence>
<dbReference type="InterPro" id="IPR015946">
    <property type="entry name" value="KH_dom-like_a/b"/>
</dbReference>
<comment type="similarity">
    <text evidence="1 8 9 10">Belongs to the TRAFAC class TrmE-Era-EngA-EngB-Septin-like GTPase superfamily. EngA (Der) GTPase family.</text>
</comment>
<evidence type="ECO:0000256" key="5">
    <source>
        <dbReference type="ARBA" id="ARBA00022741"/>
    </source>
</evidence>
<evidence type="ECO:0000256" key="1">
    <source>
        <dbReference type="ARBA" id="ARBA00008279"/>
    </source>
</evidence>
<evidence type="ECO:0000256" key="3">
    <source>
        <dbReference type="ARBA" id="ARBA00022517"/>
    </source>
</evidence>
<dbReference type="Gene3D" id="3.30.300.20">
    <property type="match status" value="1"/>
</dbReference>
<evidence type="ECO:0000256" key="10">
    <source>
        <dbReference type="RuleBase" id="RU004481"/>
    </source>
</evidence>
<dbReference type="Proteomes" id="UP001165962">
    <property type="component" value="Unassembled WGS sequence"/>
</dbReference>
<evidence type="ECO:0000313" key="12">
    <source>
        <dbReference type="EMBL" id="NHN28742.1"/>
    </source>
</evidence>
<feature type="binding site" evidence="8">
    <location>
        <begin position="183"/>
        <end position="190"/>
    </location>
    <ligand>
        <name>GTP</name>
        <dbReference type="ChEBI" id="CHEBI:37565"/>
        <label>2</label>
    </ligand>
</feature>
<dbReference type="InterPro" id="IPR005225">
    <property type="entry name" value="Small_GTP-bd"/>
</dbReference>
<dbReference type="NCBIfam" id="TIGR00231">
    <property type="entry name" value="small_GTP"/>
    <property type="match status" value="2"/>
</dbReference>
<evidence type="ECO:0000256" key="2">
    <source>
        <dbReference type="ARBA" id="ARBA00020953"/>
    </source>
</evidence>
<keyword evidence="5 8" id="KW-0547">Nucleotide-binding</keyword>
<gene>
    <name evidence="8" type="primary">der</name>
    <name evidence="12" type="ORF">G9U52_02720</name>
</gene>
<feature type="binding site" evidence="8">
    <location>
        <begin position="120"/>
        <end position="123"/>
    </location>
    <ligand>
        <name>GTP</name>
        <dbReference type="ChEBI" id="CHEBI:37565"/>
        <label>1</label>
    </ligand>
</feature>
<organism evidence="12 13">
    <name type="scientific">Paenibacillus agricola</name>
    <dbReference type="NCBI Taxonomy" id="2716264"/>
    <lineage>
        <taxon>Bacteria</taxon>
        <taxon>Bacillati</taxon>
        <taxon>Bacillota</taxon>
        <taxon>Bacilli</taxon>
        <taxon>Bacillales</taxon>
        <taxon>Paenibacillaceae</taxon>
        <taxon>Paenibacillus</taxon>
    </lineage>
</organism>
<feature type="domain" description="EngA-type G" evidence="11">
    <location>
        <begin position="177"/>
        <end position="352"/>
    </location>
</feature>
<dbReference type="Pfam" id="PF14714">
    <property type="entry name" value="KH_dom-like"/>
    <property type="match status" value="1"/>
</dbReference>
<dbReference type="InterPro" id="IPR027417">
    <property type="entry name" value="P-loop_NTPase"/>
</dbReference>
<feature type="binding site" evidence="8">
    <location>
        <begin position="230"/>
        <end position="234"/>
    </location>
    <ligand>
        <name>GTP</name>
        <dbReference type="ChEBI" id="CHEBI:37565"/>
        <label>2</label>
    </ligand>
</feature>
<evidence type="ECO:0000256" key="4">
    <source>
        <dbReference type="ARBA" id="ARBA00022737"/>
    </source>
</evidence>
<keyword evidence="6 8" id="KW-0342">GTP-binding</keyword>